<sequence length="120" mass="13779">MINDQRLQNIRENIASNLNSRRDNMENNSSHSSPETENSQEVDVHPFIIESNTPVHTLNLTLQPQPDESVISTQASEPQKNQAIENNDAKRIQELFRIAIDKFQNTNPTKRPYIPKQKTS</sequence>
<feature type="compositionally biased region" description="Polar residues" evidence="1">
    <location>
        <begin position="1"/>
        <end position="19"/>
    </location>
</feature>
<comment type="caution">
    <text evidence="2">The sequence shown here is derived from an EMBL/GenBank/DDBJ whole genome shotgun (WGS) entry which is preliminary data.</text>
</comment>
<dbReference type="Proteomes" id="UP000691718">
    <property type="component" value="Unassembled WGS sequence"/>
</dbReference>
<gene>
    <name evidence="2" type="ORF">PAPOLLO_LOCUS28320</name>
</gene>
<dbReference type="EMBL" id="CAJQZP010001707">
    <property type="protein sequence ID" value="CAG5059983.1"/>
    <property type="molecule type" value="Genomic_DNA"/>
</dbReference>
<keyword evidence="3" id="KW-1185">Reference proteome</keyword>
<evidence type="ECO:0000313" key="3">
    <source>
        <dbReference type="Proteomes" id="UP000691718"/>
    </source>
</evidence>
<protein>
    <submittedName>
        <fullName evidence="2">(apollo) hypothetical protein</fullName>
    </submittedName>
</protein>
<evidence type="ECO:0000313" key="2">
    <source>
        <dbReference type="EMBL" id="CAG5059983.1"/>
    </source>
</evidence>
<dbReference type="AlphaFoldDB" id="A0A8S3YD45"/>
<evidence type="ECO:0000256" key="1">
    <source>
        <dbReference type="SAM" id="MobiDB-lite"/>
    </source>
</evidence>
<feature type="compositionally biased region" description="Polar residues" evidence="1">
    <location>
        <begin position="64"/>
        <end position="85"/>
    </location>
</feature>
<proteinExistence type="predicted"/>
<name>A0A8S3YD45_PARAO</name>
<reference evidence="2" key="1">
    <citation type="submission" date="2021-04" db="EMBL/GenBank/DDBJ databases">
        <authorList>
            <person name="Tunstrom K."/>
        </authorList>
    </citation>
    <scope>NUCLEOTIDE SEQUENCE</scope>
</reference>
<feature type="compositionally biased region" description="Polar residues" evidence="1">
    <location>
        <begin position="26"/>
        <end position="41"/>
    </location>
</feature>
<accession>A0A8S3YD45</accession>
<organism evidence="2 3">
    <name type="scientific">Parnassius apollo</name>
    <name type="common">Apollo butterfly</name>
    <name type="synonym">Papilio apollo</name>
    <dbReference type="NCBI Taxonomy" id="110799"/>
    <lineage>
        <taxon>Eukaryota</taxon>
        <taxon>Metazoa</taxon>
        <taxon>Ecdysozoa</taxon>
        <taxon>Arthropoda</taxon>
        <taxon>Hexapoda</taxon>
        <taxon>Insecta</taxon>
        <taxon>Pterygota</taxon>
        <taxon>Neoptera</taxon>
        <taxon>Endopterygota</taxon>
        <taxon>Lepidoptera</taxon>
        <taxon>Glossata</taxon>
        <taxon>Ditrysia</taxon>
        <taxon>Papilionoidea</taxon>
        <taxon>Papilionidae</taxon>
        <taxon>Parnassiinae</taxon>
        <taxon>Parnassini</taxon>
        <taxon>Parnassius</taxon>
        <taxon>Parnassius</taxon>
    </lineage>
</organism>
<feature type="region of interest" description="Disordered" evidence="1">
    <location>
        <begin position="64"/>
        <end position="87"/>
    </location>
</feature>
<feature type="region of interest" description="Disordered" evidence="1">
    <location>
        <begin position="1"/>
        <end position="48"/>
    </location>
</feature>